<dbReference type="Gene3D" id="1.10.10.10">
    <property type="entry name" value="Winged helix-like DNA-binding domain superfamily/Winged helix DNA-binding domain"/>
    <property type="match status" value="1"/>
</dbReference>
<dbReference type="InterPro" id="IPR036390">
    <property type="entry name" value="WH_DNA-bd_sf"/>
</dbReference>
<dbReference type="EMBL" id="UYSU01000423">
    <property type="protein sequence ID" value="VDL85776.1"/>
    <property type="molecule type" value="Genomic_DNA"/>
</dbReference>
<evidence type="ECO:0000256" key="1">
    <source>
        <dbReference type="ARBA" id="ARBA00023125"/>
    </source>
</evidence>
<evidence type="ECO:0000313" key="6">
    <source>
        <dbReference type="WBParaSite" id="SSLN_0000056901-mRNA-1"/>
    </source>
</evidence>
<dbReference type="Pfam" id="PF00250">
    <property type="entry name" value="Forkhead"/>
    <property type="match status" value="1"/>
</dbReference>
<dbReference type="GO" id="GO:0005634">
    <property type="term" value="C:nucleus"/>
    <property type="evidence" value="ECO:0007669"/>
    <property type="project" value="UniProtKB-SubCell"/>
</dbReference>
<dbReference type="InterPro" id="IPR050211">
    <property type="entry name" value="FOX_domain-containing"/>
</dbReference>
<dbReference type="GO" id="GO:0000981">
    <property type="term" value="F:DNA-binding transcription factor activity, RNA polymerase II-specific"/>
    <property type="evidence" value="ECO:0007669"/>
    <property type="project" value="TreeGrafter"/>
</dbReference>
<dbReference type="AlphaFoldDB" id="A0A183S8J6"/>
<dbReference type="InterPro" id="IPR018122">
    <property type="entry name" value="TF_fork_head_CS_1"/>
</dbReference>
<dbReference type="STRING" id="70667.A0A183S8J6"/>
<feature type="domain" description="Fork-head" evidence="3">
    <location>
        <begin position="229"/>
        <end position="272"/>
    </location>
</feature>
<dbReference type="SMART" id="SM00339">
    <property type="entry name" value="FH"/>
    <property type="match status" value="1"/>
</dbReference>
<evidence type="ECO:0000259" key="3">
    <source>
        <dbReference type="PROSITE" id="PS50039"/>
    </source>
</evidence>
<feature type="DNA-binding region" description="Fork-head" evidence="2">
    <location>
        <begin position="229"/>
        <end position="272"/>
    </location>
</feature>
<dbReference type="OrthoDB" id="5402974at2759"/>
<evidence type="ECO:0000313" key="5">
    <source>
        <dbReference type="Proteomes" id="UP000275846"/>
    </source>
</evidence>
<gene>
    <name evidence="4" type="ORF">SSLN_LOCUS544</name>
</gene>
<evidence type="ECO:0000313" key="4">
    <source>
        <dbReference type="EMBL" id="VDL85776.1"/>
    </source>
</evidence>
<evidence type="ECO:0000256" key="2">
    <source>
        <dbReference type="PROSITE-ProRule" id="PRU00089"/>
    </source>
</evidence>
<dbReference type="PANTHER" id="PTHR11829">
    <property type="entry name" value="FORKHEAD BOX PROTEIN"/>
    <property type="match status" value="1"/>
</dbReference>
<dbReference type="Proteomes" id="UP000275846">
    <property type="component" value="Unassembled WGS sequence"/>
</dbReference>
<sequence>MFTKDDFYLEPRQDEDLSLSKISDDQGDLRGCPVRSEQLPYGAYQCLHSDPTYIPTDYSPTTAQPTPFVPVYIPTGDAAALSTPTPFPTGWSFDKEVGVSYANLPHVWGQVGEACSDYAGNSNHDYLSTDMNQGCGYLPGFLGYSSHSTPESAAWSDLSQFSLQPSPTLERHQPVGAPEGMVLLGGPRKSSTGTRSGNTTLPLAGSELMLCPRFPQACVGKYESDAETKPPFSYITLIASAIMSAKDQRATLSEIYAWIMLHFAYYRRNIRR</sequence>
<dbReference type="GO" id="GO:0009653">
    <property type="term" value="P:anatomical structure morphogenesis"/>
    <property type="evidence" value="ECO:0007669"/>
    <property type="project" value="TreeGrafter"/>
</dbReference>
<dbReference type="InterPro" id="IPR001766">
    <property type="entry name" value="Fork_head_dom"/>
</dbReference>
<reference evidence="4 5" key="2">
    <citation type="submission" date="2018-11" db="EMBL/GenBank/DDBJ databases">
        <authorList>
            <consortium name="Pathogen Informatics"/>
        </authorList>
    </citation>
    <scope>NUCLEOTIDE SEQUENCE [LARGE SCALE GENOMIC DNA]</scope>
    <source>
        <strain evidence="4 5">NST_G2</strain>
    </source>
</reference>
<dbReference type="SUPFAM" id="SSF46785">
    <property type="entry name" value="Winged helix' DNA-binding domain"/>
    <property type="match status" value="1"/>
</dbReference>
<proteinExistence type="predicted"/>
<protein>
    <submittedName>
        <fullName evidence="6">Fork-head domain-containing protein</fullName>
    </submittedName>
</protein>
<dbReference type="PRINTS" id="PR00053">
    <property type="entry name" value="FORKHEAD"/>
</dbReference>
<dbReference type="GO" id="GO:0030154">
    <property type="term" value="P:cell differentiation"/>
    <property type="evidence" value="ECO:0007669"/>
    <property type="project" value="TreeGrafter"/>
</dbReference>
<dbReference type="InterPro" id="IPR036388">
    <property type="entry name" value="WH-like_DNA-bd_sf"/>
</dbReference>
<dbReference type="GO" id="GO:0000978">
    <property type="term" value="F:RNA polymerase II cis-regulatory region sequence-specific DNA binding"/>
    <property type="evidence" value="ECO:0007669"/>
    <property type="project" value="TreeGrafter"/>
</dbReference>
<keyword evidence="1 2" id="KW-0238">DNA-binding</keyword>
<keyword evidence="5" id="KW-1185">Reference proteome</keyword>
<name>A0A183S8J6_SCHSO</name>
<dbReference type="WBParaSite" id="SSLN_0000056901-mRNA-1">
    <property type="protein sequence ID" value="SSLN_0000056901-mRNA-1"/>
    <property type="gene ID" value="SSLN_0000056901"/>
</dbReference>
<accession>A0A183S8J6</accession>
<dbReference type="PANTHER" id="PTHR11829:SF343">
    <property type="entry name" value="FORK-HEAD DOMAIN-CONTAINING PROTEIN"/>
    <property type="match status" value="1"/>
</dbReference>
<organism evidence="6">
    <name type="scientific">Schistocephalus solidus</name>
    <name type="common">Tapeworm</name>
    <dbReference type="NCBI Taxonomy" id="70667"/>
    <lineage>
        <taxon>Eukaryota</taxon>
        <taxon>Metazoa</taxon>
        <taxon>Spiralia</taxon>
        <taxon>Lophotrochozoa</taxon>
        <taxon>Platyhelminthes</taxon>
        <taxon>Cestoda</taxon>
        <taxon>Eucestoda</taxon>
        <taxon>Diphyllobothriidea</taxon>
        <taxon>Diphyllobothriidae</taxon>
        <taxon>Schistocephalus</taxon>
    </lineage>
</organism>
<keyword evidence="2" id="KW-0539">Nucleus</keyword>
<reference evidence="6" key="1">
    <citation type="submission" date="2016-06" db="UniProtKB">
        <authorList>
            <consortium name="WormBaseParasite"/>
        </authorList>
    </citation>
    <scope>IDENTIFICATION</scope>
</reference>
<dbReference type="PROSITE" id="PS50039">
    <property type="entry name" value="FORK_HEAD_3"/>
    <property type="match status" value="1"/>
</dbReference>
<comment type="subcellular location">
    <subcellularLocation>
        <location evidence="2">Nucleus</location>
    </subcellularLocation>
</comment>
<dbReference type="PROSITE" id="PS00657">
    <property type="entry name" value="FORK_HEAD_1"/>
    <property type="match status" value="1"/>
</dbReference>